<name>A0ABX1W0H3_9SPHI</name>
<gene>
    <name evidence="1" type="ORF">HK413_04605</name>
</gene>
<comment type="caution">
    <text evidence="1">The sequence shown here is derived from an EMBL/GenBank/DDBJ whole genome shotgun (WGS) entry which is preliminary data.</text>
</comment>
<accession>A0ABX1W0H3</accession>
<organism evidence="1 2">
    <name type="scientific">Mucilaginibacter humi</name>
    <dbReference type="NCBI Taxonomy" id="2732510"/>
    <lineage>
        <taxon>Bacteria</taxon>
        <taxon>Pseudomonadati</taxon>
        <taxon>Bacteroidota</taxon>
        <taxon>Sphingobacteriia</taxon>
        <taxon>Sphingobacteriales</taxon>
        <taxon>Sphingobacteriaceae</taxon>
        <taxon>Mucilaginibacter</taxon>
    </lineage>
</organism>
<keyword evidence="2" id="KW-1185">Reference proteome</keyword>
<protein>
    <submittedName>
        <fullName evidence="1">Uncharacterized protein</fullName>
    </submittedName>
</protein>
<sequence length="113" mass="12673">MFRKFNTRYTVKDGNWFDKNIWRGNGCKKYTYPQPGDDVHIDHDITFDYTNNPNAPSISRSSIVGNTIHNLYISKNGAYRTTNLGNQVTIFITGNVQCDGVFDLSNGSSGVVS</sequence>
<evidence type="ECO:0000313" key="1">
    <source>
        <dbReference type="EMBL" id="NNU33610.1"/>
    </source>
</evidence>
<proteinExistence type="predicted"/>
<dbReference type="RefSeq" id="WP_175269299.1">
    <property type="nucleotide sequence ID" value="NZ_JABFCR010000014.1"/>
</dbReference>
<dbReference type="Proteomes" id="UP000566071">
    <property type="component" value="Unassembled WGS sequence"/>
</dbReference>
<dbReference type="EMBL" id="JABFCR010000014">
    <property type="protein sequence ID" value="NNU33610.1"/>
    <property type="molecule type" value="Genomic_DNA"/>
</dbReference>
<evidence type="ECO:0000313" key="2">
    <source>
        <dbReference type="Proteomes" id="UP000566071"/>
    </source>
</evidence>
<reference evidence="1 2" key="1">
    <citation type="submission" date="2020-05" db="EMBL/GenBank/DDBJ databases">
        <authorList>
            <person name="Khan S.A."/>
            <person name="Jeon C.O."/>
            <person name="Chun B.H."/>
        </authorList>
    </citation>
    <scope>NUCLEOTIDE SEQUENCE [LARGE SCALE GENOMIC DNA]</scope>
    <source>
        <strain evidence="1 2">S1162</strain>
    </source>
</reference>